<name>A0ACC5R8F2_9HYPH</name>
<organism evidence="1 2">
    <name type="scientific">Taklimakanibacter albus</name>
    <dbReference type="NCBI Taxonomy" id="2800327"/>
    <lineage>
        <taxon>Bacteria</taxon>
        <taxon>Pseudomonadati</taxon>
        <taxon>Pseudomonadota</taxon>
        <taxon>Alphaproteobacteria</taxon>
        <taxon>Hyphomicrobiales</taxon>
        <taxon>Aestuariivirgaceae</taxon>
        <taxon>Taklimakanibacter</taxon>
    </lineage>
</organism>
<comment type="caution">
    <text evidence="1">The sequence shown here is derived from an EMBL/GenBank/DDBJ whole genome shotgun (WGS) entry which is preliminary data.</text>
</comment>
<evidence type="ECO:0000313" key="2">
    <source>
        <dbReference type="Proteomes" id="UP000616151"/>
    </source>
</evidence>
<dbReference type="Proteomes" id="UP000616151">
    <property type="component" value="Unassembled WGS sequence"/>
</dbReference>
<sequence length="260" mass="28710">MDESERHRLILDELKERPFATVKDLLDVLKVSPATIRRDIAKLHEIGNVRKVFGGIAAAERDDAPERLAARPFEENRMLAVDAKRAIAREAEALVRDGDAIIIHGGTTCYLFALRLARRNVRIYTNSMPLAARLWEDGSCHLTLGGGELYREPGILYAQASGPPDFFASKLFLGAQGIGPNGIMESHPLIARESERLLSRADELVLLADSRKFAIRTRYTVLPLSRISTLITDDGLSTEHAKMLEDAGIRTIIAKVGTGE</sequence>
<keyword evidence="2" id="KW-1185">Reference proteome</keyword>
<proteinExistence type="predicted"/>
<protein>
    <submittedName>
        <fullName evidence="1">DeoR/GlpR transcriptional regulator</fullName>
    </submittedName>
</protein>
<evidence type="ECO:0000313" key="1">
    <source>
        <dbReference type="EMBL" id="MBK1868791.1"/>
    </source>
</evidence>
<dbReference type="EMBL" id="JAENHL010000007">
    <property type="protein sequence ID" value="MBK1868791.1"/>
    <property type="molecule type" value="Genomic_DNA"/>
</dbReference>
<accession>A0ACC5R8F2</accession>
<gene>
    <name evidence="1" type="ORF">JHL16_20710</name>
</gene>
<reference evidence="1" key="1">
    <citation type="submission" date="2021-01" db="EMBL/GenBank/DDBJ databases">
        <authorList>
            <person name="Sun Q."/>
        </authorList>
    </citation>
    <scope>NUCLEOTIDE SEQUENCE</scope>
    <source>
        <strain evidence="1">YIM B02566</strain>
    </source>
</reference>